<dbReference type="Gene3D" id="1.10.150.20">
    <property type="entry name" value="5' to 3' exonuclease, C-terminal subdomain"/>
    <property type="match status" value="1"/>
</dbReference>
<dbReference type="AlphaFoldDB" id="A0A368NMV7"/>
<dbReference type="RefSeq" id="WP_114337337.1">
    <property type="nucleotide sequence ID" value="NZ_QPID01000002.1"/>
</dbReference>
<comment type="caution">
    <text evidence="2">The sequence shown here is derived from an EMBL/GenBank/DDBJ whole genome shotgun (WGS) entry which is preliminary data.</text>
</comment>
<name>A0A368NMV7_9GAMM</name>
<dbReference type="InterPro" id="IPR007077">
    <property type="entry name" value="TfoX_C"/>
</dbReference>
<dbReference type="Pfam" id="PF04994">
    <property type="entry name" value="TfoX_C"/>
    <property type="match status" value="1"/>
</dbReference>
<protein>
    <recommendedName>
        <fullName evidence="1">TfoX C-terminal domain-containing protein</fullName>
    </recommendedName>
</protein>
<dbReference type="EMBL" id="QPID01000002">
    <property type="protein sequence ID" value="RCU51907.1"/>
    <property type="molecule type" value="Genomic_DNA"/>
</dbReference>
<dbReference type="OrthoDB" id="7067520at2"/>
<evidence type="ECO:0000259" key="1">
    <source>
        <dbReference type="Pfam" id="PF04994"/>
    </source>
</evidence>
<dbReference type="InterPro" id="IPR047525">
    <property type="entry name" value="TfoX-like"/>
</dbReference>
<evidence type="ECO:0000313" key="3">
    <source>
        <dbReference type="Proteomes" id="UP000252558"/>
    </source>
</evidence>
<dbReference type="PANTHER" id="PTHR36121">
    <property type="entry name" value="PROTEIN SXY"/>
    <property type="match status" value="1"/>
</dbReference>
<keyword evidence="3" id="KW-1185">Reference proteome</keyword>
<dbReference type="Proteomes" id="UP000252558">
    <property type="component" value="Unassembled WGS sequence"/>
</dbReference>
<accession>A0A368NMV7</accession>
<dbReference type="PANTHER" id="PTHR36121:SF1">
    <property type="entry name" value="PROTEIN SXY"/>
    <property type="match status" value="1"/>
</dbReference>
<feature type="domain" description="TfoX C-terminal" evidence="1">
    <location>
        <begin position="11"/>
        <end position="85"/>
    </location>
</feature>
<proteinExistence type="predicted"/>
<evidence type="ECO:0000313" key="2">
    <source>
        <dbReference type="EMBL" id="RCU51907.1"/>
    </source>
</evidence>
<gene>
    <name evidence="2" type="ORF">DU002_05440</name>
</gene>
<organism evidence="2 3">
    <name type="scientific">Corallincola holothuriorum</name>
    <dbReference type="NCBI Taxonomy" id="2282215"/>
    <lineage>
        <taxon>Bacteria</taxon>
        <taxon>Pseudomonadati</taxon>
        <taxon>Pseudomonadota</taxon>
        <taxon>Gammaproteobacteria</taxon>
        <taxon>Alteromonadales</taxon>
        <taxon>Psychromonadaceae</taxon>
        <taxon>Corallincola</taxon>
    </lineage>
</organism>
<sequence>MPARKNSQAWDEIAALPNLGTVSAKMLLAAGIASLTELQALGAVRCFLRVEQQLLKPPSLNLLYALEGALVNTHWCTVKREMGGQLILELDAARQALKA</sequence>
<reference evidence="2 3" key="1">
    <citation type="submission" date="2018-07" db="EMBL/GenBank/DDBJ databases">
        <title>Corallincola holothuriorum sp. nov., a new facultative anaerobe isolated from sea cucumber Apostichopus japonicus.</title>
        <authorList>
            <person name="Xia H."/>
        </authorList>
    </citation>
    <scope>NUCLEOTIDE SEQUENCE [LARGE SCALE GENOMIC DNA]</scope>
    <source>
        <strain evidence="2 3">C4</strain>
    </source>
</reference>